<dbReference type="AlphaFoldDB" id="A0A1A9ME62"/>
<reference evidence="2 3" key="1">
    <citation type="submission" date="2016-05" db="EMBL/GenBank/DDBJ databases">
        <title>Pathogenic, phenotypic and molecular characterisation of Xanthomonas nasturtii sp. nov. and Xanthomonas floridensis sp. nov., new species of Xanthomonas associated with watercress production in Florida.</title>
        <authorList>
            <person name="Vicente J.G."/>
            <person name="Rothwell S."/>
            <person name="Holub E.B."/>
            <person name="Studholme D.J."/>
        </authorList>
    </citation>
    <scope>NUCLEOTIDE SEQUENCE [LARGE SCALE GENOMIC DNA]</scope>
    <source>
        <strain evidence="2 3">WHRI 8848</strain>
    </source>
</reference>
<dbReference type="Pfam" id="PF13310">
    <property type="entry name" value="Virulence_RhuM"/>
    <property type="match status" value="1"/>
</dbReference>
<dbReference type="EMBL" id="LXNG01000005">
    <property type="protein sequence ID" value="OAG68824.1"/>
    <property type="molecule type" value="Genomic_DNA"/>
</dbReference>
<organism evidence="2 3">
    <name type="scientific">Xanthomonas floridensis</name>
    <dbReference type="NCBI Taxonomy" id="1843580"/>
    <lineage>
        <taxon>Bacteria</taxon>
        <taxon>Pseudomonadati</taxon>
        <taxon>Pseudomonadota</taxon>
        <taxon>Gammaproteobacteria</taxon>
        <taxon>Lysobacterales</taxon>
        <taxon>Lysobacteraceae</taxon>
        <taxon>Xanthomonas</taxon>
    </lineage>
</organism>
<dbReference type="PANTHER" id="PTHR35810">
    <property type="entry name" value="CYTOPLASMIC PROTEIN-RELATED"/>
    <property type="match status" value="1"/>
</dbReference>
<protein>
    <submittedName>
        <fullName evidence="1">Virulence RhuM family protein</fullName>
    </submittedName>
</protein>
<dbReference type="Proteomes" id="UP001303614">
    <property type="component" value="Unassembled WGS sequence"/>
</dbReference>
<evidence type="ECO:0000313" key="3">
    <source>
        <dbReference type="Proteomes" id="UP000077659"/>
    </source>
</evidence>
<dbReference type="PIRSF" id="PIRSF015268">
    <property type="entry name" value="Virulence_RhuM"/>
    <property type="match status" value="1"/>
</dbReference>
<dbReference type="InterPro" id="IPR011204">
    <property type="entry name" value="Virulence_RhuM-like"/>
</dbReference>
<dbReference type="PANTHER" id="PTHR35810:SF1">
    <property type="entry name" value="CYTOPLASMIC PROTEIN"/>
    <property type="match status" value="1"/>
</dbReference>
<proteinExistence type="predicted"/>
<evidence type="ECO:0000313" key="4">
    <source>
        <dbReference type="Proteomes" id="UP001303614"/>
    </source>
</evidence>
<keyword evidence="4" id="KW-1185">Reference proteome</keyword>
<accession>A0A1A9ME62</accession>
<sequence length="352" mass="39969">MNTDDKDAPASELILYRSEDAQTRIQVRLEGDSVWLTQRQLSELFQVSVPTINEHLSGIFAEGELETERTIRKIRIVQTEGERNVRRMVDHYHLDVVLAVGYRVRSSRGTQFRQWATERLSGYLVKGFAIDDERLKRGPDDGYFEDLLSKIRDIRSSEKMFWRKVLEIYATSVDYDASAEASQRFFTTVQNKMHWAAHGHTAAELIMERADAGKPHSGMTNWVSAAPRASDATIAKSYLNPDELDALNRTVTAYLEFAELQALNRKPMTMANWIAKLDDFLRLSDREVLTHAGRVSREQALEFGKAEFARHKQQKLAEPSAVERDFDAATRDLKKMARARGSGAAGKKTGDA</sequence>
<evidence type="ECO:0000313" key="2">
    <source>
        <dbReference type="EMBL" id="OAG68824.1"/>
    </source>
</evidence>
<comment type="caution">
    <text evidence="2">The sequence shown here is derived from an EMBL/GenBank/DDBJ whole genome shotgun (WGS) entry which is preliminary data.</text>
</comment>
<name>A0A1A9ME62_9XANT</name>
<reference evidence="1 4" key="2">
    <citation type="submission" date="2023-12" db="EMBL/GenBank/DDBJ databases">
        <title>Genome sequencing of Xanthomonas floridensis.</title>
        <authorList>
            <person name="Greer S."/>
            <person name="Harrison J."/>
            <person name="Grant M."/>
            <person name="Vicente J."/>
            <person name="Studholme D."/>
        </authorList>
    </citation>
    <scope>NUCLEOTIDE SEQUENCE [LARGE SCALE GENOMIC DNA]</scope>
    <source>
        <strain evidence="1 4">WHRI 8848</strain>
    </source>
</reference>
<dbReference type="EMBL" id="JAYFSO010000033">
    <property type="protein sequence ID" value="MEA5126094.1"/>
    <property type="molecule type" value="Genomic_DNA"/>
</dbReference>
<gene>
    <name evidence="2" type="ORF">A7D17_11945</name>
    <name evidence="1" type="ORF">VB146_20005</name>
</gene>
<dbReference type="Proteomes" id="UP000077659">
    <property type="component" value="Unassembled WGS sequence"/>
</dbReference>
<dbReference type="STRING" id="1843580.A7D17_11945"/>
<dbReference type="RefSeq" id="WP_064507887.1">
    <property type="nucleotide sequence ID" value="NZ_JAYFSN010000034.1"/>
</dbReference>
<evidence type="ECO:0000313" key="1">
    <source>
        <dbReference type="EMBL" id="MEA5126094.1"/>
    </source>
</evidence>